<sequence length="177" mass="19985">MPLSTAVQKKIVRCLRSCETGGVTQVDLSVISPSQLYKTYAKDGRGWLYTLVAIPERTLEDFLSGSLTSSDLFSVSRVKAGHAVHFQRRQREYRRCERSGYAFIWLKLYSVSRRMRFEHIVHTALDSIGQRAKVPCSCKGYTRLHREFWRLSDIGGLASLKHIVGLCAKSAGESLAD</sequence>
<comment type="caution">
    <text evidence="2">The sequence shown here is derived from an EMBL/GenBank/DDBJ whole genome shotgun (WGS) entry which is preliminary data.</text>
</comment>
<protein>
    <recommendedName>
        <fullName evidence="1">Bacteriophage T5 Orf172 DNA-binding domain-containing protein</fullName>
    </recommendedName>
</protein>
<dbReference type="EMBL" id="CAVNYO010000169">
    <property type="protein sequence ID" value="CAK5271021.1"/>
    <property type="molecule type" value="Genomic_DNA"/>
</dbReference>
<evidence type="ECO:0000313" key="2">
    <source>
        <dbReference type="EMBL" id="CAK5271021.1"/>
    </source>
</evidence>
<organism evidence="2 3">
    <name type="scientific">Mycena citricolor</name>
    <dbReference type="NCBI Taxonomy" id="2018698"/>
    <lineage>
        <taxon>Eukaryota</taxon>
        <taxon>Fungi</taxon>
        <taxon>Dikarya</taxon>
        <taxon>Basidiomycota</taxon>
        <taxon>Agaricomycotina</taxon>
        <taxon>Agaricomycetes</taxon>
        <taxon>Agaricomycetidae</taxon>
        <taxon>Agaricales</taxon>
        <taxon>Marasmiineae</taxon>
        <taxon>Mycenaceae</taxon>
        <taxon>Mycena</taxon>
    </lineage>
</organism>
<dbReference type="InterPro" id="IPR018306">
    <property type="entry name" value="Phage_T5_Orf172_DNA-bd"/>
</dbReference>
<accession>A0AAD2H9M0</accession>
<dbReference type="Pfam" id="PF10544">
    <property type="entry name" value="T5orf172"/>
    <property type="match status" value="1"/>
</dbReference>
<dbReference type="AlphaFoldDB" id="A0AAD2H9M0"/>
<evidence type="ECO:0000313" key="3">
    <source>
        <dbReference type="Proteomes" id="UP001295794"/>
    </source>
</evidence>
<dbReference type="Proteomes" id="UP001295794">
    <property type="component" value="Unassembled WGS sequence"/>
</dbReference>
<evidence type="ECO:0000259" key="1">
    <source>
        <dbReference type="Pfam" id="PF10544"/>
    </source>
</evidence>
<feature type="domain" description="Bacteriophage T5 Orf172 DNA-binding" evidence="1">
    <location>
        <begin position="72"/>
        <end position="157"/>
    </location>
</feature>
<gene>
    <name evidence="2" type="ORF">MYCIT1_LOCUS15887</name>
</gene>
<reference evidence="2" key="1">
    <citation type="submission" date="2023-11" db="EMBL/GenBank/DDBJ databases">
        <authorList>
            <person name="De Vega J J."/>
            <person name="De Vega J J."/>
        </authorList>
    </citation>
    <scope>NUCLEOTIDE SEQUENCE</scope>
</reference>
<proteinExistence type="predicted"/>
<keyword evidence="3" id="KW-1185">Reference proteome</keyword>
<name>A0AAD2H9M0_9AGAR</name>